<dbReference type="PANTHER" id="PTHR33452:SF1">
    <property type="entry name" value="INNER MEMBRANE PROTEIN YPHA-RELATED"/>
    <property type="match status" value="1"/>
</dbReference>
<evidence type="ECO:0000256" key="1">
    <source>
        <dbReference type="ARBA" id="ARBA00004651"/>
    </source>
</evidence>
<keyword evidence="9" id="KW-1185">Reference proteome</keyword>
<evidence type="ECO:0000256" key="4">
    <source>
        <dbReference type="ARBA" id="ARBA00022692"/>
    </source>
</evidence>
<feature type="transmembrane region" description="Helical" evidence="7">
    <location>
        <begin position="102"/>
        <end position="121"/>
    </location>
</feature>
<evidence type="ECO:0000256" key="7">
    <source>
        <dbReference type="SAM" id="Phobius"/>
    </source>
</evidence>
<evidence type="ECO:0000313" key="9">
    <source>
        <dbReference type="Proteomes" id="UP000633219"/>
    </source>
</evidence>
<protein>
    <submittedName>
        <fullName evidence="8">DoxX family protein</fullName>
    </submittedName>
</protein>
<dbReference type="Proteomes" id="UP000633219">
    <property type="component" value="Unassembled WGS sequence"/>
</dbReference>
<accession>A0A937CK46</accession>
<dbReference type="RefSeq" id="WP_201655197.1">
    <property type="nucleotide sequence ID" value="NZ_JAEQNC010000003.1"/>
</dbReference>
<dbReference type="PANTHER" id="PTHR33452">
    <property type="entry name" value="OXIDOREDUCTASE CATD-RELATED"/>
    <property type="match status" value="1"/>
</dbReference>
<reference evidence="8" key="1">
    <citation type="submission" date="2021-01" db="EMBL/GenBank/DDBJ databases">
        <title>Rhizobium sp. strain KVB221 16S ribosomal RNA gene Genome sequencing and assembly.</title>
        <authorList>
            <person name="Kang M."/>
        </authorList>
    </citation>
    <scope>NUCLEOTIDE SEQUENCE</scope>
    <source>
        <strain evidence="8">KVB221</strain>
    </source>
</reference>
<evidence type="ECO:0000256" key="2">
    <source>
        <dbReference type="ARBA" id="ARBA00006679"/>
    </source>
</evidence>
<dbReference type="EMBL" id="JAEQNC010000003">
    <property type="protein sequence ID" value="MBL0371780.1"/>
    <property type="molecule type" value="Genomic_DNA"/>
</dbReference>
<feature type="transmembrane region" description="Helical" evidence="7">
    <location>
        <begin position="60"/>
        <end position="82"/>
    </location>
</feature>
<evidence type="ECO:0000313" key="8">
    <source>
        <dbReference type="EMBL" id="MBL0371780.1"/>
    </source>
</evidence>
<dbReference type="Pfam" id="PF07681">
    <property type="entry name" value="DoxX"/>
    <property type="match status" value="1"/>
</dbReference>
<sequence>MSDIAMLLGRCLLSAIFIQAGISELMNFSGTVDYFASVGVLWPSVTIWLVAALEIFGGIAILAGYCIRIAALLLAVFAVAAASIGHSDWTDIMHFQAFMKDVAIAGGLLYVAANGAGILSLDEMRK</sequence>
<evidence type="ECO:0000256" key="3">
    <source>
        <dbReference type="ARBA" id="ARBA00022475"/>
    </source>
</evidence>
<dbReference type="InterPro" id="IPR051907">
    <property type="entry name" value="DoxX-like_oxidoreductase"/>
</dbReference>
<proteinExistence type="inferred from homology"/>
<comment type="subcellular location">
    <subcellularLocation>
        <location evidence="1">Cell membrane</location>
        <topology evidence="1">Multi-pass membrane protein</topology>
    </subcellularLocation>
</comment>
<organism evidence="8 9">
    <name type="scientific">Rhizobium setariae</name>
    <dbReference type="NCBI Taxonomy" id="2801340"/>
    <lineage>
        <taxon>Bacteria</taxon>
        <taxon>Pseudomonadati</taxon>
        <taxon>Pseudomonadota</taxon>
        <taxon>Alphaproteobacteria</taxon>
        <taxon>Hyphomicrobiales</taxon>
        <taxon>Rhizobiaceae</taxon>
        <taxon>Rhizobium/Agrobacterium group</taxon>
        <taxon>Rhizobium</taxon>
    </lineage>
</organism>
<evidence type="ECO:0000256" key="6">
    <source>
        <dbReference type="ARBA" id="ARBA00023136"/>
    </source>
</evidence>
<dbReference type="GO" id="GO:0005886">
    <property type="term" value="C:plasma membrane"/>
    <property type="evidence" value="ECO:0007669"/>
    <property type="project" value="UniProtKB-SubCell"/>
</dbReference>
<keyword evidence="5 7" id="KW-1133">Transmembrane helix</keyword>
<comment type="similarity">
    <text evidence="2">Belongs to the DoxX family.</text>
</comment>
<evidence type="ECO:0000256" key="5">
    <source>
        <dbReference type="ARBA" id="ARBA00022989"/>
    </source>
</evidence>
<keyword evidence="3" id="KW-1003">Cell membrane</keyword>
<name>A0A937CK46_9HYPH</name>
<dbReference type="AlphaFoldDB" id="A0A937CK46"/>
<keyword evidence="4 7" id="KW-0812">Transmembrane</keyword>
<comment type="caution">
    <text evidence="8">The sequence shown here is derived from an EMBL/GenBank/DDBJ whole genome shotgun (WGS) entry which is preliminary data.</text>
</comment>
<dbReference type="InterPro" id="IPR032808">
    <property type="entry name" value="DoxX"/>
</dbReference>
<gene>
    <name evidence="8" type="ORF">JJB09_07040</name>
</gene>
<feature type="transmembrane region" description="Helical" evidence="7">
    <location>
        <begin position="7"/>
        <end position="28"/>
    </location>
</feature>
<feature type="transmembrane region" description="Helical" evidence="7">
    <location>
        <begin position="34"/>
        <end position="53"/>
    </location>
</feature>
<keyword evidence="6 7" id="KW-0472">Membrane</keyword>